<dbReference type="SUPFAM" id="SSF56436">
    <property type="entry name" value="C-type lectin-like"/>
    <property type="match status" value="1"/>
</dbReference>
<dbReference type="AlphaFoldDB" id="A0A413DGR6"/>
<dbReference type="RefSeq" id="WP_118327319.1">
    <property type="nucleotide sequence ID" value="NZ_QSAZ01000019.1"/>
</dbReference>
<dbReference type="EMBL" id="QSAZ01000019">
    <property type="protein sequence ID" value="RGW85182.1"/>
    <property type="molecule type" value="Genomic_DNA"/>
</dbReference>
<evidence type="ECO:0008006" key="3">
    <source>
        <dbReference type="Google" id="ProtNLM"/>
    </source>
</evidence>
<protein>
    <recommendedName>
        <fullName evidence="3">Sulfatase-modifying factor enzyme domain-containing protein</fullName>
    </recommendedName>
</protein>
<evidence type="ECO:0000313" key="2">
    <source>
        <dbReference type="Proteomes" id="UP000283683"/>
    </source>
</evidence>
<accession>A0A413DGR6</accession>
<dbReference type="Gene3D" id="3.90.1580.10">
    <property type="entry name" value="paralog of FGE (formylglycine-generating enzyme)"/>
    <property type="match status" value="1"/>
</dbReference>
<gene>
    <name evidence="1" type="ORF">DWV45_14755</name>
</gene>
<proteinExistence type="predicted"/>
<name>A0A413DGR6_9FIRM</name>
<dbReference type="Proteomes" id="UP000283683">
    <property type="component" value="Unassembled WGS sequence"/>
</dbReference>
<dbReference type="InterPro" id="IPR042095">
    <property type="entry name" value="SUMF_sf"/>
</dbReference>
<evidence type="ECO:0000313" key="1">
    <source>
        <dbReference type="EMBL" id="RGW85182.1"/>
    </source>
</evidence>
<organism evidence="1 2">
    <name type="scientific">Agathobacter rectalis</name>
    <dbReference type="NCBI Taxonomy" id="39491"/>
    <lineage>
        <taxon>Bacteria</taxon>
        <taxon>Bacillati</taxon>
        <taxon>Bacillota</taxon>
        <taxon>Clostridia</taxon>
        <taxon>Lachnospirales</taxon>
        <taxon>Lachnospiraceae</taxon>
        <taxon>Agathobacter</taxon>
    </lineage>
</organism>
<dbReference type="InterPro" id="IPR016187">
    <property type="entry name" value="CTDL_fold"/>
</dbReference>
<sequence length="350" mass="37654">MSNYEDLRGAAANEEIILDDQGIPSVMVKVPLVYLDELGIGSAHTPHPAFIINDKVVPYIYVSKYINVIKNNRAYSIPNQDPANCITFDRAVEVCYNKGAGWHLMTAAEWGVLHNLITAQGLEPRGNTNNGRHHVKTYEHGVLSPQNPTNVYRTLTGTGGKAWEALGVCDIVGDVHKWVVARLVDGEIQIVPNNNAAIHKTDLGANSKAWKAILQDGSLVAPGTNGTLKFDYTGNPANATSGFHITTTVEHKQTDDGAGYGAKDFGTLTAKSGVTIPDILKALALFPNTDKTGRGFIYFRNNGERLLLRGGSFGYGGPAGEAFGDFLSPRSLSHVSVGLFSAYVDPALYA</sequence>
<reference evidence="1 2" key="1">
    <citation type="submission" date="2018-08" db="EMBL/GenBank/DDBJ databases">
        <title>A genome reference for cultivated species of the human gut microbiota.</title>
        <authorList>
            <person name="Zou Y."/>
            <person name="Xue W."/>
            <person name="Luo G."/>
        </authorList>
    </citation>
    <scope>NUCLEOTIDE SEQUENCE [LARGE SCALE GENOMIC DNA]</scope>
    <source>
        <strain evidence="1 2">AF06-19</strain>
    </source>
</reference>
<comment type="caution">
    <text evidence="1">The sequence shown here is derived from an EMBL/GenBank/DDBJ whole genome shotgun (WGS) entry which is preliminary data.</text>
</comment>